<evidence type="ECO:0000256" key="3">
    <source>
        <dbReference type="ARBA" id="ARBA00022833"/>
    </source>
</evidence>
<dbReference type="SUPFAM" id="SSF57716">
    <property type="entry name" value="Glucocorticoid receptor-like (DNA-binding domain)"/>
    <property type="match status" value="1"/>
</dbReference>
<name>A0A2J7Z4V6_STRMQ</name>
<evidence type="ECO:0000259" key="5">
    <source>
        <dbReference type="Pfam" id="PF01258"/>
    </source>
</evidence>
<protein>
    <recommendedName>
        <fullName evidence="5">Zinc finger DksA/TraR C4-type domain-containing protein</fullName>
    </recommendedName>
</protein>
<evidence type="ECO:0000256" key="1">
    <source>
        <dbReference type="ARBA" id="ARBA00022723"/>
    </source>
</evidence>
<dbReference type="Gene3D" id="1.20.120.910">
    <property type="entry name" value="DksA, coiled-coil domain"/>
    <property type="match status" value="1"/>
</dbReference>
<dbReference type="PROSITE" id="PS51128">
    <property type="entry name" value="ZF_DKSA_2"/>
    <property type="match status" value="1"/>
</dbReference>
<feature type="domain" description="Zinc finger DksA/TraR C4-type" evidence="5">
    <location>
        <begin position="98"/>
        <end position="131"/>
    </location>
</feature>
<feature type="zinc finger region" description="dksA C4-type" evidence="4">
    <location>
        <begin position="102"/>
        <end position="126"/>
    </location>
</feature>
<keyword evidence="7" id="KW-1185">Reference proteome</keyword>
<keyword evidence="2" id="KW-0863">Zinc-finger</keyword>
<dbReference type="AlphaFoldDB" id="A0A2J7Z4V6"/>
<evidence type="ECO:0000256" key="4">
    <source>
        <dbReference type="PROSITE-ProRule" id="PRU00510"/>
    </source>
</evidence>
<accession>A0A2J7Z4V6</accession>
<gene>
    <name evidence="6" type="ORF">SMF913_11303</name>
</gene>
<dbReference type="PANTHER" id="PTHR33823">
    <property type="entry name" value="RNA POLYMERASE-BINDING TRANSCRIPTION FACTOR DKSA-RELATED"/>
    <property type="match status" value="1"/>
</dbReference>
<dbReference type="Proteomes" id="UP000236520">
    <property type="component" value="Unassembled WGS sequence"/>
</dbReference>
<dbReference type="SUPFAM" id="SSF109635">
    <property type="entry name" value="DnaK suppressor protein DksA, alpha-hairpin domain"/>
    <property type="match status" value="1"/>
</dbReference>
<proteinExistence type="predicted"/>
<organism evidence="6 7">
    <name type="scientific">Streptomyces malaysiensis</name>
    <dbReference type="NCBI Taxonomy" id="92644"/>
    <lineage>
        <taxon>Bacteria</taxon>
        <taxon>Bacillati</taxon>
        <taxon>Actinomycetota</taxon>
        <taxon>Actinomycetes</taxon>
        <taxon>Kitasatosporales</taxon>
        <taxon>Streptomycetaceae</taxon>
        <taxon>Streptomyces</taxon>
        <taxon>Streptomyces violaceusniger group</taxon>
    </lineage>
</organism>
<keyword evidence="1" id="KW-0479">Metal-binding</keyword>
<evidence type="ECO:0000313" key="7">
    <source>
        <dbReference type="Proteomes" id="UP000236520"/>
    </source>
</evidence>
<dbReference type="InterPro" id="IPR037187">
    <property type="entry name" value="DnaK_N"/>
</dbReference>
<dbReference type="InterPro" id="IPR000962">
    <property type="entry name" value="Znf_DskA_TraR"/>
</dbReference>
<dbReference type="GO" id="GO:0008270">
    <property type="term" value="F:zinc ion binding"/>
    <property type="evidence" value="ECO:0007669"/>
    <property type="project" value="UniProtKB-KW"/>
</dbReference>
<dbReference type="EMBL" id="LJIW01000001">
    <property type="protein sequence ID" value="PNG95278.1"/>
    <property type="molecule type" value="Genomic_DNA"/>
</dbReference>
<evidence type="ECO:0000256" key="2">
    <source>
        <dbReference type="ARBA" id="ARBA00022771"/>
    </source>
</evidence>
<keyword evidence="3" id="KW-0862">Zinc</keyword>
<sequence length="134" mass="14469">MTVMSDSSGDAAFTPAERETIRERLVAERAGTSARIAALNREFDGIVAANALVAVDDEHDPEGSSTAFERAHVASLLAQARDHLTALDEALERLDRDDYGRCAVCGERIPAERLEVRPAADTCVRCAGARSRSR</sequence>
<dbReference type="Pfam" id="PF01258">
    <property type="entry name" value="zf-dskA_traR"/>
    <property type="match status" value="1"/>
</dbReference>
<dbReference type="PANTHER" id="PTHR33823:SF2">
    <property type="entry name" value="RNA POLYMERASE-BINDING TRANSCRIPTION FACTOR DKSA"/>
    <property type="match status" value="1"/>
</dbReference>
<reference evidence="6 7" key="1">
    <citation type="submission" date="2015-09" db="EMBL/GenBank/DDBJ databases">
        <title>Genome sequence, genome mining and natural product profiling of a biocontrol bacterium Streptomyces malaysiensis F913.</title>
        <authorList>
            <person name="Xu Y."/>
            <person name="Wei J."/>
            <person name="Xie J."/>
            <person name="Li T."/>
            <person name="Zhou Z."/>
        </authorList>
    </citation>
    <scope>NUCLEOTIDE SEQUENCE [LARGE SCALE GENOMIC DNA]</scope>
    <source>
        <strain evidence="6 7">F913</strain>
    </source>
</reference>
<evidence type="ECO:0000313" key="6">
    <source>
        <dbReference type="EMBL" id="PNG95278.1"/>
    </source>
</evidence>
<comment type="caution">
    <text evidence="6">The sequence shown here is derived from an EMBL/GenBank/DDBJ whole genome shotgun (WGS) entry which is preliminary data.</text>
</comment>